<evidence type="ECO:0000313" key="5">
    <source>
        <dbReference type="Proteomes" id="UP000887568"/>
    </source>
</evidence>
<feature type="region of interest" description="Disordered" evidence="1">
    <location>
        <begin position="110"/>
        <end position="268"/>
    </location>
</feature>
<dbReference type="Gene3D" id="2.60.120.1000">
    <property type="match status" value="1"/>
</dbReference>
<dbReference type="SUPFAM" id="SSF57414">
    <property type="entry name" value="Hairpin loop containing domain-like"/>
    <property type="match status" value="1"/>
</dbReference>
<name>A0A914AD15_PATMI</name>
<evidence type="ECO:0000256" key="2">
    <source>
        <dbReference type="SAM" id="SignalP"/>
    </source>
</evidence>
<dbReference type="SUPFAM" id="SSF56496">
    <property type="entry name" value="Fibrinogen C-terminal domain-like"/>
    <property type="match status" value="1"/>
</dbReference>
<proteinExistence type="predicted"/>
<keyword evidence="2" id="KW-0732">Signal</keyword>
<evidence type="ECO:0000256" key="1">
    <source>
        <dbReference type="SAM" id="MobiDB-lite"/>
    </source>
</evidence>
<dbReference type="AlphaFoldDB" id="A0A914AD15"/>
<evidence type="ECO:0000259" key="3">
    <source>
        <dbReference type="PROSITE" id="PS50948"/>
    </source>
</evidence>
<feature type="domain" description="Apple" evidence="3">
    <location>
        <begin position="23"/>
        <end position="106"/>
    </location>
</feature>
<dbReference type="InterPro" id="IPR003609">
    <property type="entry name" value="Pan_app"/>
</dbReference>
<dbReference type="OMA" id="SRCNCGG"/>
<dbReference type="Proteomes" id="UP000887568">
    <property type="component" value="Unplaced"/>
</dbReference>
<dbReference type="Gene3D" id="3.50.4.10">
    <property type="entry name" value="Hepatocyte Growth Factor"/>
    <property type="match status" value="1"/>
</dbReference>
<organism evidence="4 5">
    <name type="scientific">Patiria miniata</name>
    <name type="common">Bat star</name>
    <name type="synonym">Asterina miniata</name>
    <dbReference type="NCBI Taxonomy" id="46514"/>
    <lineage>
        <taxon>Eukaryota</taxon>
        <taxon>Metazoa</taxon>
        <taxon>Echinodermata</taxon>
        <taxon>Eleutherozoa</taxon>
        <taxon>Asterozoa</taxon>
        <taxon>Asteroidea</taxon>
        <taxon>Valvatacea</taxon>
        <taxon>Valvatida</taxon>
        <taxon>Asterinidae</taxon>
        <taxon>Patiria</taxon>
    </lineage>
</organism>
<evidence type="ECO:0000313" key="4">
    <source>
        <dbReference type="EnsemblMetazoa" id="XP_038061810.1"/>
    </source>
</evidence>
<feature type="compositionally biased region" description="Low complexity" evidence="1">
    <location>
        <begin position="114"/>
        <end position="268"/>
    </location>
</feature>
<dbReference type="PROSITE" id="PS50948">
    <property type="entry name" value="PAN"/>
    <property type="match status" value="1"/>
</dbReference>
<dbReference type="Pfam" id="PF00024">
    <property type="entry name" value="PAN_1"/>
    <property type="match status" value="1"/>
</dbReference>
<feature type="signal peptide" evidence="2">
    <location>
        <begin position="1"/>
        <end position="23"/>
    </location>
</feature>
<reference evidence="4" key="1">
    <citation type="submission" date="2022-11" db="UniProtKB">
        <authorList>
            <consortium name="EnsemblMetazoa"/>
        </authorList>
    </citation>
    <scope>IDENTIFICATION</scope>
</reference>
<keyword evidence="5" id="KW-1185">Reference proteome</keyword>
<accession>A0A914AD15</accession>
<dbReference type="InterPro" id="IPR036056">
    <property type="entry name" value="Fibrinogen-like_C"/>
</dbReference>
<dbReference type="OrthoDB" id="5949314at2759"/>
<dbReference type="RefSeq" id="XP_038061810.1">
    <property type="nucleotide sequence ID" value="XM_038205882.1"/>
</dbReference>
<sequence length="481" mass="52231">MARIPILLTGLLYFFASIRYISCDVKGVHHLFTMQVNTRLAGSAFSEKLAVSSAVRCSTLCAKHSRCVSFNYAKDLRLCELNRNTSRNHPDKLEADARFKYYEIMVSSTEPISTNPTTTELTTTEPITTEPTTSELSTTEATTTQLSATEPTTMDSTTSEPTSTEPTSTEPTTTEPTTTEPTTMESTTTEPTTREPTTTEPTTWEPTTTEPTTTTTKLTTTEPTTRKPTTVEPTTAEPTTKEPTTTEPTTTEPTTTEPTTTEPTTETVTTVIPTDPIRESCSALKHAGFTIDGYYMIDPDGALSGEEPFRVLCSSMTGIGYGWTTVDHTTSGQSLNVTSDPFEVTISYFANQKQIEALIEHSLACWQYLTAECKNAKLWDGDTQLAWWVPNQGEQMTNWGGAPTGNSGCPCPPAGNCAGSDLGSRCNCGGVPDTWDSDEGRLNDLGRLPVAALHFEQVTPPSGQIVFKLDGLKCSTKYPSP</sequence>
<dbReference type="SMART" id="SM00473">
    <property type="entry name" value="PAN_AP"/>
    <property type="match status" value="1"/>
</dbReference>
<dbReference type="EnsemblMetazoa" id="XM_038205882.1">
    <property type="protein sequence ID" value="XP_038061810.1"/>
    <property type="gene ID" value="LOC119732392"/>
</dbReference>
<protein>
    <recommendedName>
        <fullName evidence="3">Apple domain-containing protein</fullName>
    </recommendedName>
</protein>
<dbReference type="PANTHER" id="PTHR36910:SF3">
    <property type="match status" value="1"/>
</dbReference>
<dbReference type="GeneID" id="119732392"/>
<feature type="chain" id="PRO_5038139196" description="Apple domain-containing protein" evidence="2">
    <location>
        <begin position="24"/>
        <end position="481"/>
    </location>
</feature>
<dbReference type="PANTHER" id="PTHR36910">
    <property type="match status" value="1"/>
</dbReference>